<sequence>MEQDHLLKRCIFSPSARTGKPGPQRVHTIIQGRKL</sequence>
<keyword evidence="3" id="KW-1185">Reference proteome</keyword>
<dbReference type="Proteomes" id="UP000316621">
    <property type="component" value="Chromosome 6"/>
</dbReference>
<organism evidence="2 3">
    <name type="scientific">Papaver somniferum</name>
    <name type="common">Opium poppy</name>
    <dbReference type="NCBI Taxonomy" id="3469"/>
    <lineage>
        <taxon>Eukaryota</taxon>
        <taxon>Viridiplantae</taxon>
        <taxon>Streptophyta</taxon>
        <taxon>Embryophyta</taxon>
        <taxon>Tracheophyta</taxon>
        <taxon>Spermatophyta</taxon>
        <taxon>Magnoliopsida</taxon>
        <taxon>Ranunculales</taxon>
        <taxon>Papaveraceae</taxon>
        <taxon>Papaveroideae</taxon>
        <taxon>Papaver</taxon>
    </lineage>
</organism>
<feature type="region of interest" description="Disordered" evidence="1">
    <location>
        <begin position="13"/>
        <end position="35"/>
    </location>
</feature>
<reference evidence="2 3" key="1">
    <citation type="journal article" date="2018" name="Science">
        <title>The opium poppy genome and morphinan production.</title>
        <authorList>
            <person name="Guo L."/>
            <person name="Winzer T."/>
            <person name="Yang X."/>
            <person name="Li Y."/>
            <person name="Ning Z."/>
            <person name="He Z."/>
            <person name="Teodor R."/>
            <person name="Lu Y."/>
            <person name="Bowser T.A."/>
            <person name="Graham I.A."/>
            <person name="Ye K."/>
        </authorList>
    </citation>
    <scope>NUCLEOTIDE SEQUENCE [LARGE SCALE GENOMIC DNA]</scope>
    <source>
        <strain evidence="3">cv. HN1</strain>
        <tissue evidence="2">Leaves</tissue>
    </source>
</reference>
<dbReference type="Gramene" id="RZC67665">
    <property type="protein sequence ID" value="RZC67665"/>
    <property type="gene ID" value="C5167_011356"/>
</dbReference>
<accession>A0A4Y7K6P9</accession>
<proteinExistence type="predicted"/>
<evidence type="ECO:0000313" key="2">
    <source>
        <dbReference type="EMBL" id="RZC67665.1"/>
    </source>
</evidence>
<protein>
    <submittedName>
        <fullName evidence="2">Uncharacterized protein</fullName>
    </submittedName>
</protein>
<name>A0A4Y7K6P9_PAPSO</name>
<evidence type="ECO:0000256" key="1">
    <source>
        <dbReference type="SAM" id="MobiDB-lite"/>
    </source>
</evidence>
<dbReference type="AlphaFoldDB" id="A0A4Y7K6P9"/>
<gene>
    <name evidence="2" type="ORF">C5167_011356</name>
</gene>
<dbReference type="EMBL" id="CM010720">
    <property type="protein sequence ID" value="RZC67665.1"/>
    <property type="molecule type" value="Genomic_DNA"/>
</dbReference>
<evidence type="ECO:0000313" key="3">
    <source>
        <dbReference type="Proteomes" id="UP000316621"/>
    </source>
</evidence>